<dbReference type="InterPro" id="IPR013325">
    <property type="entry name" value="RNA_pol_sigma_r2"/>
</dbReference>
<dbReference type="OrthoDB" id="1093111at2"/>
<keyword evidence="8" id="KW-1185">Reference proteome</keyword>
<dbReference type="Pfam" id="PF08281">
    <property type="entry name" value="Sigma70_r4_2"/>
    <property type="match status" value="1"/>
</dbReference>
<dbReference type="InterPro" id="IPR039425">
    <property type="entry name" value="RNA_pol_sigma-70-like"/>
</dbReference>
<accession>A0A1M4XJV6</accession>
<dbReference type="InterPro" id="IPR013324">
    <property type="entry name" value="RNA_pol_sigma_r3/r4-like"/>
</dbReference>
<evidence type="ECO:0000256" key="2">
    <source>
        <dbReference type="ARBA" id="ARBA00023015"/>
    </source>
</evidence>
<keyword evidence="3" id="KW-0731">Sigma factor</keyword>
<dbReference type="Gene3D" id="1.10.10.10">
    <property type="entry name" value="Winged helix-like DNA-binding domain superfamily/Winged helix DNA-binding domain"/>
    <property type="match status" value="1"/>
</dbReference>
<dbReference type="InterPro" id="IPR013249">
    <property type="entry name" value="RNA_pol_sigma70_r4_t2"/>
</dbReference>
<dbReference type="NCBIfam" id="TIGR02985">
    <property type="entry name" value="Sig70_bacteroi1"/>
    <property type="match status" value="1"/>
</dbReference>
<evidence type="ECO:0000256" key="4">
    <source>
        <dbReference type="ARBA" id="ARBA00023163"/>
    </source>
</evidence>
<sequence length="187" mass="22211">MWFSRLYGNNTDKPVTIEEFRGIFQELFPELCLYATKFVGDFDTSKDLVHDVFADFWTNSEKLKNKSLVKPYLYKAVKNRALNYNKREKRKSRLDELFDSQNVIVDFSDNNDIISAISYEDLQADLEEAIGKMPEQRQAIFRMSRFQQMKHKEIAEELNISPKTVETQIYRSLIFLRSKLSHYLNDR</sequence>
<dbReference type="SUPFAM" id="SSF88946">
    <property type="entry name" value="Sigma2 domain of RNA polymerase sigma factors"/>
    <property type="match status" value="1"/>
</dbReference>
<dbReference type="NCBIfam" id="TIGR02937">
    <property type="entry name" value="sigma70-ECF"/>
    <property type="match status" value="1"/>
</dbReference>
<comment type="similarity">
    <text evidence="1">Belongs to the sigma-70 factor family. ECF subfamily.</text>
</comment>
<evidence type="ECO:0000259" key="6">
    <source>
        <dbReference type="Pfam" id="PF08281"/>
    </source>
</evidence>
<feature type="domain" description="RNA polymerase sigma-70 region 2" evidence="5">
    <location>
        <begin position="24"/>
        <end position="90"/>
    </location>
</feature>
<dbReference type="RefSeq" id="WP_072999977.1">
    <property type="nucleotide sequence ID" value="NZ_FQUM01000003.1"/>
</dbReference>
<dbReference type="Proteomes" id="UP000184164">
    <property type="component" value="Unassembled WGS sequence"/>
</dbReference>
<proteinExistence type="inferred from homology"/>
<evidence type="ECO:0000313" key="8">
    <source>
        <dbReference type="Proteomes" id="UP000184164"/>
    </source>
</evidence>
<dbReference type="InterPro" id="IPR014327">
    <property type="entry name" value="RNA_pol_sigma70_bacteroid"/>
</dbReference>
<dbReference type="PANTHER" id="PTHR43133:SF46">
    <property type="entry name" value="RNA POLYMERASE SIGMA-70 FACTOR ECF SUBFAMILY"/>
    <property type="match status" value="1"/>
</dbReference>
<keyword evidence="4" id="KW-0804">Transcription</keyword>
<dbReference type="STRING" id="1484053.SAMN05444274_10334"/>
<organism evidence="7 8">
    <name type="scientific">Mariniphaga anaerophila</name>
    <dbReference type="NCBI Taxonomy" id="1484053"/>
    <lineage>
        <taxon>Bacteria</taxon>
        <taxon>Pseudomonadati</taxon>
        <taxon>Bacteroidota</taxon>
        <taxon>Bacteroidia</taxon>
        <taxon>Marinilabiliales</taxon>
        <taxon>Prolixibacteraceae</taxon>
        <taxon>Mariniphaga</taxon>
    </lineage>
</organism>
<dbReference type="Pfam" id="PF04542">
    <property type="entry name" value="Sigma70_r2"/>
    <property type="match status" value="1"/>
</dbReference>
<evidence type="ECO:0000259" key="5">
    <source>
        <dbReference type="Pfam" id="PF04542"/>
    </source>
</evidence>
<reference evidence="7 8" key="1">
    <citation type="submission" date="2016-11" db="EMBL/GenBank/DDBJ databases">
        <authorList>
            <person name="Jaros S."/>
            <person name="Januszkiewicz K."/>
            <person name="Wedrychowicz H."/>
        </authorList>
    </citation>
    <scope>NUCLEOTIDE SEQUENCE [LARGE SCALE GENOMIC DNA]</scope>
    <source>
        <strain evidence="7 8">DSM 26910</strain>
    </source>
</reference>
<gene>
    <name evidence="7" type="ORF">SAMN05444274_10334</name>
</gene>
<dbReference type="InterPro" id="IPR014284">
    <property type="entry name" value="RNA_pol_sigma-70_dom"/>
</dbReference>
<keyword evidence="2" id="KW-0805">Transcription regulation</keyword>
<dbReference type="InterPro" id="IPR007627">
    <property type="entry name" value="RNA_pol_sigma70_r2"/>
</dbReference>
<evidence type="ECO:0000256" key="3">
    <source>
        <dbReference type="ARBA" id="ARBA00023082"/>
    </source>
</evidence>
<protein>
    <submittedName>
        <fullName evidence="7">RNA polymerase sigma-70 factor, ECF subfamily</fullName>
    </submittedName>
</protein>
<dbReference type="GO" id="GO:0016987">
    <property type="term" value="F:sigma factor activity"/>
    <property type="evidence" value="ECO:0007669"/>
    <property type="project" value="UniProtKB-KW"/>
</dbReference>
<name>A0A1M4XJV6_9BACT</name>
<dbReference type="AlphaFoldDB" id="A0A1M4XJV6"/>
<evidence type="ECO:0000256" key="1">
    <source>
        <dbReference type="ARBA" id="ARBA00010641"/>
    </source>
</evidence>
<dbReference type="EMBL" id="FQUM01000003">
    <property type="protein sequence ID" value="SHE93937.1"/>
    <property type="molecule type" value="Genomic_DNA"/>
</dbReference>
<dbReference type="Gene3D" id="1.10.1740.10">
    <property type="match status" value="1"/>
</dbReference>
<feature type="domain" description="RNA polymerase sigma factor 70 region 4 type 2" evidence="6">
    <location>
        <begin position="125"/>
        <end position="173"/>
    </location>
</feature>
<dbReference type="SUPFAM" id="SSF88659">
    <property type="entry name" value="Sigma3 and sigma4 domains of RNA polymerase sigma factors"/>
    <property type="match status" value="1"/>
</dbReference>
<dbReference type="GO" id="GO:0006352">
    <property type="term" value="P:DNA-templated transcription initiation"/>
    <property type="evidence" value="ECO:0007669"/>
    <property type="project" value="InterPro"/>
</dbReference>
<evidence type="ECO:0000313" key="7">
    <source>
        <dbReference type="EMBL" id="SHE93937.1"/>
    </source>
</evidence>
<dbReference type="InterPro" id="IPR036388">
    <property type="entry name" value="WH-like_DNA-bd_sf"/>
</dbReference>
<dbReference type="GO" id="GO:0003677">
    <property type="term" value="F:DNA binding"/>
    <property type="evidence" value="ECO:0007669"/>
    <property type="project" value="InterPro"/>
</dbReference>
<dbReference type="CDD" id="cd06171">
    <property type="entry name" value="Sigma70_r4"/>
    <property type="match status" value="1"/>
</dbReference>
<dbReference type="PANTHER" id="PTHR43133">
    <property type="entry name" value="RNA POLYMERASE ECF-TYPE SIGMA FACTO"/>
    <property type="match status" value="1"/>
</dbReference>